<dbReference type="InterPro" id="IPR000719">
    <property type="entry name" value="Prot_kinase_dom"/>
</dbReference>
<dbReference type="InterPro" id="IPR008271">
    <property type="entry name" value="Ser/Thr_kinase_AS"/>
</dbReference>
<keyword evidence="8" id="KW-0472">Membrane</keyword>
<dbReference type="Proteomes" id="UP000655443">
    <property type="component" value="Unassembled WGS sequence"/>
</dbReference>
<proteinExistence type="predicted"/>
<evidence type="ECO:0000313" key="10">
    <source>
        <dbReference type="EMBL" id="GHE06657.1"/>
    </source>
</evidence>
<protein>
    <recommendedName>
        <fullName evidence="1">non-specific serine/threonine protein kinase</fullName>
        <ecNumber evidence="1">2.7.11.1</ecNumber>
    </recommendedName>
</protein>
<keyword evidence="6 7" id="KW-0067">ATP-binding</keyword>
<evidence type="ECO:0000256" key="5">
    <source>
        <dbReference type="ARBA" id="ARBA00022777"/>
    </source>
</evidence>
<dbReference type="PROSITE" id="PS00107">
    <property type="entry name" value="PROTEIN_KINASE_ATP"/>
    <property type="match status" value="1"/>
</dbReference>
<evidence type="ECO:0000256" key="2">
    <source>
        <dbReference type="ARBA" id="ARBA00022527"/>
    </source>
</evidence>
<evidence type="ECO:0000259" key="9">
    <source>
        <dbReference type="PROSITE" id="PS50011"/>
    </source>
</evidence>
<evidence type="ECO:0000256" key="6">
    <source>
        <dbReference type="ARBA" id="ARBA00022840"/>
    </source>
</evidence>
<evidence type="ECO:0000313" key="11">
    <source>
        <dbReference type="Proteomes" id="UP000655443"/>
    </source>
</evidence>
<dbReference type="GO" id="GO:0004674">
    <property type="term" value="F:protein serine/threonine kinase activity"/>
    <property type="evidence" value="ECO:0007669"/>
    <property type="project" value="UniProtKB-KW"/>
</dbReference>
<keyword evidence="8" id="KW-1133">Transmembrane helix</keyword>
<dbReference type="Pfam" id="PF00069">
    <property type="entry name" value="Pkinase"/>
    <property type="match status" value="1"/>
</dbReference>
<dbReference type="InterPro" id="IPR017441">
    <property type="entry name" value="Protein_kinase_ATP_BS"/>
</dbReference>
<dbReference type="SMART" id="SM00220">
    <property type="entry name" value="S_TKc"/>
    <property type="match status" value="1"/>
</dbReference>
<accession>A0A919D3W4</accession>
<dbReference type="PANTHER" id="PTHR43289">
    <property type="entry name" value="MITOGEN-ACTIVATED PROTEIN KINASE KINASE KINASE 20-RELATED"/>
    <property type="match status" value="1"/>
</dbReference>
<comment type="caution">
    <text evidence="10">The sequence shown here is derived from an EMBL/GenBank/DDBJ whole genome shotgun (WGS) entry which is preliminary data.</text>
</comment>
<dbReference type="CDD" id="cd14014">
    <property type="entry name" value="STKc_PknB_like"/>
    <property type="match status" value="1"/>
</dbReference>
<dbReference type="GO" id="GO:0005524">
    <property type="term" value="F:ATP binding"/>
    <property type="evidence" value="ECO:0007669"/>
    <property type="project" value="UniProtKB-UniRule"/>
</dbReference>
<keyword evidence="2 10" id="KW-0723">Serine/threonine-protein kinase</keyword>
<organism evidence="10 11">
    <name type="scientific">Streptomyces alanosinicus</name>
    <dbReference type="NCBI Taxonomy" id="68171"/>
    <lineage>
        <taxon>Bacteria</taxon>
        <taxon>Bacillati</taxon>
        <taxon>Actinomycetota</taxon>
        <taxon>Actinomycetes</taxon>
        <taxon>Kitasatosporales</taxon>
        <taxon>Streptomycetaceae</taxon>
        <taxon>Streptomyces</taxon>
    </lineage>
</organism>
<dbReference type="Gene3D" id="3.30.200.20">
    <property type="entry name" value="Phosphorylase Kinase, domain 1"/>
    <property type="match status" value="1"/>
</dbReference>
<keyword evidence="11" id="KW-1185">Reference proteome</keyword>
<sequence>MHSLERIGRYRLERPLGTGAFATVWLAHDDELQAQVAVKVLAENWAHRLDIRDRFLSEARLLRRAGSGRVVQVYDIGELPDGRPYFVMEYADGGTLADLLTGGPLPVGHALALTAEAARAAAALHEAGIVHRDIKPTNVLLHTARDGTRRVLLADLGLAKSLAQASVLTLAAGSAGYQPPEQAEPGEGIDERADVYSLGAVGYELVTGSVPGLPGRVVPPGRLRPGLGEDVERALLRALEPDRARRWPGAQAFADELDRLAAGTPSLRPARRLDGVRGRLNAVTLSLAALLAAAAAAAGVTVLLHRGGSADQARVTDSTGRVVVEVPAGWRQELRDSGWDPGALGLAKGHEPGLVVADDLSRWPDLGAAVDGVFVGLSEHGDVTERVKALAHSGCRFSGSRSFADGDWHGLVRAWSGCPDGGSVTESALNPADGTAQPQVYVQVRERGDKDATEDILRSLSVT</sequence>
<evidence type="ECO:0000256" key="8">
    <source>
        <dbReference type="SAM" id="Phobius"/>
    </source>
</evidence>
<keyword evidence="4 7" id="KW-0547">Nucleotide-binding</keyword>
<dbReference type="AlphaFoldDB" id="A0A919D3W4"/>
<reference evidence="10" key="2">
    <citation type="submission" date="2020-09" db="EMBL/GenBank/DDBJ databases">
        <authorList>
            <person name="Sun Q."/>
            <person name="Ohkuma M."/>
        </authorList>
    </citation>
    <scope>NUCLEOTIDE SEQUENCE</scope>
    <source>
        <strain evidence="10">JCM 4714</strain>
    </source>
</reference>
<name>A0A919D3W4_9ACTN</name>
<evidence type="ECO:0000256" key="4">
    <source>
        <dbReference type="ARBA" id="ARBA00022741"/>
    </source>
</evidence>
<feature type="transmembrane region" description="Helical" evidence="8">
    <location>
        <begin position="280"/>
        <end position="304"/>
    </location>
</feature>
<dbReference type="Gene3D" id="1.10.510.10">
    <property type="entry name" value="Transferase(Phosphotransferase) domain 1"/>
    <property type="match status" value="1"/>
</dbReference>
<feature type="domain" description="Protein kinase" evidence="9">
    <location>
        <begin position="10"/>
        <end position="267"/>
    </location>
</feature>
<gene>
    <name evidence="10" type="ORF">GCM10010339_48290</name>
</gene>
<dbReference type="SUPFAM" id="SSF56112">
    <property type="entry name" value="Protein kinase-like (PK-like)"/>
    <property type="match status" value="1"/>
</dbReference>
<evidence type="ECO:0000256" key="1">
    <source>
        <dbReference type="ARBA" id="ARBA00012513"/>
    </source>
</evidence>
<dbReference type="InterPro" id="IPR011009">
    <property type="entry name" value="Kinase-like_dom_sf"/>
</dbReference>
<dbReference type="PROSITE" id="PS00108">
    <property type="entry name" value="PROTEIN_KINASE_ST"/>
    <property type="match status" value="1"/>
</dbReference>
<keyword evidence="8" id="KW-0812">Transmembrane</keyword>
<dbReference type="EMBL" id="BMVG01000011">
    <property type="protein sequence ID" value="GHE06657.1"/>
    <property type="molecule type" value="Genomic_DNA"/>
</dbReference>
<evidence type="ECO:0000256" key="7">
    <source>
        <dbReference type="PROSITE-ProRule" id="PRU10141"/>
    </source>
</evidence>
<reference evidence="10" key="1">
    <citation type="journal article" date="2014" name="Int. J. Syst. Evol. Microbiol.">
        <title>Complete genome sequence of Corynebacterium casei LMG S-19264T (=DSM 44701T), isolated from a smear-ripened cheese.</title>
        <authorList>
            <consortium name="US DOE Joint Genome Institute (JGI-PGF)"/>
            <person name="Walter F."/>
            <person name="Albersmeier A."/>
            <person name="Kalinowski J."/>
            <person name="Ruckert C."/>
        </authorList>
    </citation>
    <scope>NUCLEOTIDE SEQUENCE</scope>
    <source>
        <strain evidence="10">JCM 4714</strain>
    </source>
</reference>
<keyword evidence="5 10" id="KW-0418">Kinase</keyword>
<feature type="binding site" evidence="7">
    <location>
        <position position="39"/>
    </location>
    <ligand>
        <name>ATP</name>
        <dbReference type="ChEBI" id="CHEBI:30616"/>
    </ligand>
</feature>
<evidence type="ECO:0000256" key="3">
    <source>
        <dbReference type="ARBA" id="ARBA00022679"/>
    </source>
</evidence>
<dbReference type="EC" id="2.7.11.1" evidence="1"/>
<keyword evidence="3" id="KW-0808">Transferase</keyword>
<dbReference type="PANTHER" id="PTHR43289:SF6">
    <property type="entry name" value="SERINE_THREONINE-PROTEIN KINASE NEKL-3"/>
    <property type="match status" value="1"/>
</dbReference>
<dbReference type="PROSITE" id="PS50011">
    <property type="entry name" value="PROTEIN_KINASE_DOM"/>
    <property type="match status" value="1"/>
</dbReference>
<dbReference type="RefSeq" id="WP_189955636.1">
    <property type="nucleotide sequence ID" value="NZ_BMVG01000011.1"/>
</dbReference>